<protein>
    <recommendedName>
        <fullName evidence="4">DUF2178 domain-containing protein</fullName>
    </recommendedName>
</protein>
<reference evidence="3" key="1">
    <citation type="journal article" date="2019" name="Int. J. Syst. Evol. Microbiol.">
        <title>The Global Catalogue of Microorganisms (GCM) 10K type strain sequencing project: providing services to taxonomists for standard genome sequencing and annotation.</title>
        <authorList>
            <consortium name="The Broad Institute Genomics Platform"/>
            <consortium name="The Broad Institute Genome Sequencing Center for Infectious Disease"/>
            <person name="Wu L."/>
            <person name="Ma J."/>
        </authorList>
    </citation>
    <scope>NUCLEOTIDE SEQUENCE [LARGE SCALE GENOMIC DNA]</scope>
    <source>
        <strain evidence="3">CCM 8925</strain>
    </source>
</reference>
<dbReference type="Proteomes" id="UP001597104">
    <property type="component" value="Unassembled WGS sequence"/>
</dbReference>
<keyword evidence="1" id="KW-0472">Membrane</keyword>
<gene>
    <name evidence="2" type="ORF">ACFQZ7_09565</name>
</gene>
<comment type="caution">
    <text evidence="2">The sequence shown here is derived from an EMBL/GenBank/DDBJ whole genome shotgun (WGS) entry which is preliminary data.</text>
</comment>
<evidence type="ECO:0000256" key="1">
    <source>
        <dbReference type="SAM" id="Phobius"/>
    </source>
</evidence>
<evidence type="ECO:0000313" key="3">
    <source>
        <dbReference type="Proteomes" id="UP001597104"/>
    </source>
</evidence>
<proteinExistence type="predicted"/>
<feature type="transmembrane region" description="Helical" evidence="1">
    <location>
        <begin position="36"/>
        <end position="58"/>
    </location>
</feature>
<name>A0ABW3ECF1_9LACO</name>
<keyword evidence="1" id="KW-1133">Transmembrane helix</keyword>
<keyword evidence="1" id="KW-0812">Transmembrane</keyword>
<evidence type="ECO:0000313" key="2">
    <source>
        <dbReference type="EMBL" id="MFD0897968.1"/>
    </source>
</evidence>
<dbReference type="RefSeq" id="WP_137636565.1">
    <property type="nucleotide sequence ID" value="NZ_BJDN01000001.1"/>
</dbReference>
<dbReference type="EMBL" id="JBHTIO010000044">
    <property type="protein sequence ID" value="MFD0897968.1"/>
    <property type="molecule type" value="Genomic_DNA"/>
</dbReference>
<organism evidence="2 3">
    <name type="scientific">Loigolactobacillus binensis</name>
    <dbReference type="NCBI Taxonomy" id="2559922"/>
    <lineage>
        <taxon>Bacteria</taxon>
        <taxon>Bacillati</taxon>
        <taxon>Bacillota</taxon>
        <taxon>Bacilli</taxon>
        <taxon>Lactobacillales</taxon>
        <taxon>Lactobacillaceae</taxon>
        <taxon>Loigolactobacillus</taxon>
    </lineage>
</organism>
<keyword evidence="3" id="KW-1185">Reference proteome</keyword>
<evidence type="ECO:0008006" key="4">
    <source>
        <dbReference type="Google" id="ProtNLM"/>
    </source>
</evidence>
<feature type="transmembrane region" description="Helical" evidence="1">
    <location>
        <begin position="70"/>
        <end position="94"/>
    </location>
</feature>
<accession>A0ABW3ECF1</accession>
<sequence>MINLASLGCFLVALISGGFIFQRRRLYQNDERGQMILLKAGATVNWATVIIYAIWLVRRFFWGDFYLASGWLNVLILGSLSFYLLVQALAVAAYEQYY</sequence>